<dbReference type="InterPro" id="IPR013217">
    <property type="entry name" value="Methyltransf_12"/>
</dbReference>
<evidence type="ECO:0000313" key="3">
    <source>
        <dbReference type="Proteomes" id="UP001596052"/>
    </source>
</evidence>
<dbReference type="EMBL" id="JBHSMQ010000004">
    <property type="protein sequence ID" value="MFC5455710.1"/>
    <property type="molecule type" value="Genomic_DNA"/>
</dbReference>
<reference evidence="3" key="1">
    <citation type="journal article" date="2019" name="Int. J. Syst. Evol. Microbiol.">
        <title>The Global Catalogue of Microorganisms (GCM) 10K type strain sequencing project: providing services to taxonomists for standard genome sequencing and annotation.</title>
        <authorList>
            <consortium name="The Broad Institute Genomics Platform"/>
            <consortium name="The Broad Institute Genome Sequencing Center for Infectious Disease"/>
            <person name="Wu L."/>
            <person name="Ma J."/>
        </authorList>
    </citation>
    <scope>NUCLEOTIDE SEQUENCE [LARGE SCALE GENOMIC DNA]</scope>
    <source>
        <strain evidence="3">CGMCC 4.1469</strain>
    </source>
</reference>
<dbReference type="Gene3D" id="3.40.50.150">
    <property type="entry name" value="Vaccinia Virus protein VP39"/>
    <property type="match status" value="1"/>
</dbReference>
<proteinExistence type="predicted"/>
<dbReference type="Proteomes" id="UP001596052">
    <property type="component" value="Unassembled WGS sequence"/>
</dbReference>
<dbReference type="RefSeq" id="WP_377167055.1">
    <property type="nucleotide sequence ID" value="NZ_JBHSMQ010000004.1"/>
</dbReference>
<dbReference type="Pfam" id="PF08242">
    <property type="entry name" value="Methyltransf_12"/>
    <property type="match status" value="1"/>
</dbReference>
<gene>
    <name evidence="2" type="ORF">ACFQDI_12660</name>
</gene>
<dbReference type="InterPro" id="IPR029063">
    <property type="entry name" value="SAM-dependent_MTases_sf"/>
</dbReference>
<dbReference type="CDD" id="cd02440">
    <property type="entry name" value="AdoMet_MTases"/>
    <property type="match status" value="1"/>
</dbReference>
<name>A0ABW0KR41_9BACT</name>
<evidence type="ECO:0000259" key="1">
    <source>
        <dbReference type="Pfam" id="PF08242"/>
    </source>
</evidence>
<accession>A0ABW0KR41</accession>
<keyword evidence="2" id="KW-0808">Transferase</keyword>
<organism evidence="2 3">
    <name type="scientific">Prosthecobacter fluviatilis</name>
    <dbReference type="NCBI Taxonomy" id="445931"/>
    <lineage>
        <taxon>Bacteria</taxon>
        <taxon>Pseudomonadati</taxon>
        <taxon>Verrucomicrobiota</taxon>
        <taxon>Verrucomicrobiia</taxon>
        <taxon>Verrucomicrobiales</taxon>
        <taxon>Verrucomicrobiaceae</taxon>
        <taxon>Prosthecobacter</taxon>
    </lineage>
</organism>
<keyword evidence="2" id="KW-0489">Methyltransferase</keyword>
<evidence type="ECO:0000313" key="2">
    <source>
        <dbReference type="EMBL" id="MFC5455710.1"/>
    </source>
</evidence>
<dbReference type="SUPFAM" id="SSF53335">
    <property type="entry name" value="S-adenosyl-L-methionine-dependent methyltransferases"/>
    <property type="match status" value="1"/>
</dbReference>
<comment type="caution">
    <text evidence="2">The sequence shown here is derived from an EMBL/GenBank/DDBJ whole genome shotgun (WGS) entry which is preliminary data.</text>
</comment>
<dbReference type="InterPro" id="IPR050508">
    <property type="entry name" value="Methyltransf_Superfamily"/>
</dbReference>
<dbReference type="PANTHER" id="PTHR42912:SF93">
    <property type="entry name" value="N6-ADENOSINE-METHYLTRANSFERASE TMT1A"/>
    <property type="match status" value="1"/>
</dbReference>
<dbReference type="GO" id="GO:0008168">
    <property type="term" value="F:methyltransferase activity"/>
    <property type="evidence" value="ECO:0007669"/>
    <property type="project" value="UniProtKB-KW"/>
</dbReference>
<dbReference type="GO" id="GO:0032259">
    <property type="term" value="P:methylation"/>
    <property type="evidence" value="ECO:0007669"/>
    <property type="project" value="UniProtKB-KW"/>
</dbReference>
<sequence>MSLSLTQDDNTALFRKAWTLYDAISEKNYMFHREIYSHVTRMLQKRHELGAYHLLDLGCGNARFLAPCLQSAPPASYDGVDLSASALEEARSYLNGLSNTGLHHKDMLLAVEDTDSAFDIIFSGFAVHHLDAASKQRLFSACAEHLAPEGQFILVDVVREEGQTREQYLEAYLNCMRTQWTEVHPEHLAEACAHVESYDFPETLAELGQMAKRAGLSEPQVIDSYQQHHILRFTV</sequence>
<feature type="domain" description="Methyltransferase type 12" evidence="1">
    <location>
        <begin position="55"/>
        <end position="152"/>
    </location>
</feature>
<protein>
    <submittedName>
        <fullName evidence="2">Class I SAM-dependent methyltransferase</fullName>
    </submittedName>
</protein>
<dbReference type="PANTHER" id="PTHR42912">
    <property type="entry name" value="METHYLTRANSFERASE"/>
    <property type="match status" value="1"/>
</dbReference>
<keyword evidence="3" id="KW-1185">Reference proteome</keyword>